<dbReference type="EMBL" id="CM051395">
    <property type="protein sequence ID" value="KAJ4726184.1"/>
    <property type="molecule type" value="Genomic_DNA"/>
</dbReference>
<protein>
    <submittedName>
        <fullName evidence="1">Uncharacterized protein</fullName>
    </submittedName>
</protein>
<sequence>MKHLRDSRVTTTVCNWIIELWNRISPSSPSASNYGRSRERLELVPSQQQLGFQQEPTSQLVASYKTHIE</sequence>
<evidence type="ECO:0000313" key="1">
    <source>
        <dbReference type="EMBL" id="KAJ4726184.1"/>
    </source>
</evidence>
<evidence type="ECO:0000313" key="2">
    <source>
        <dbReference type="Proteomes" id="UP001164539"/>
    </source>
</evidence>
<keyword evidence="2" id="KW-1185">Reference proteome</keyword>
<gene>
    <name evidence="1" type="ORF">OWV82_004937</name>
</gene>
<reference evidence="1 2" key="1">
    <citation type="journal article" date="2023" name="Science">
        <title>Complex scaffold remodeling in plant triterpene biosynthesis.</title>
        <authorList>
            <person name="De La Pena R."/>
            <person name="Hodgson H."/>
            <person name="Liu J.C."/>
            <person name="Stephenson M.J."/>
            <person name="Martin A.C."/>
            <person name="Owen C."/>
            <person name="Harkess A."/>
            <person name="Leebens-Mack J."/>
            <person name="Jimenez L.E."/>
            <person name="Osbourn A."/>
            <person name="Sattely E.S."/>
        </authorList>
    </citation>
    <scope>NUCLEOTIDE SEQUENCE [LARGE SCALE GENOMIC DNA]</scope>
    <source>
        <strain evidence="2">cv. JPN11</strain>
        <tissue evidence="1">Leaf</tissue>
    </source>
</reference>
<proteinExistence type="predicted"/>
<accession>A0ACC1YSQ8</accession>
<dbReference type="Proteomes" id="UP001164539">
    <property type="component" value="Chromosome 2"/>
</dbReference>
<organism evidence="1 2">
    <name type="scientific">Melia azedarach</name>
    <name type="common">Chinaberry tree</name>
    <dbReference type="NCBI Taxonomy" id="155640"/>
    <lineage>
        <taxon>Eukaryota</taxon>
        <taxon>Viridiplantae</taxon>
        <taxon>Streptophyta</taxon>
        <taxon>Embryophyta</taxon>
        <taxon>Tracheophyta</taxon>
        <taxon>Spermatophyta</taxon>
        <taxon>Magnoliopsida</taxon>
        <taxon>eudicotyledons</taxon>
        <taxon>Gunneridae</taxon>
        <taxon>Pentapetalae</taxon>
        <taxon>rosids</taxon>
        <taxon>malvids</taxon>
        <taxon>Sapindales</taxon>
        <taxon>Meliaceae</taxon>
        <taxon>Melia</taxon>
    </lineage>
</organism>
<name>A0ACC1YSQ8_MELAZ</name>
<comment type="caution">
    <text evidence="1">The sequence shown here is derived from an EMBL/GenBank/DDBJ whole genome shotgun (WGS) entry which is preliminary data.</text>
</comment>